<dbReference type="PANTHER" id="PTHR43775:SF51">
    <property type="entry name" value="INACTIVE PHENOLPHTHIOCEROL SYNTHESIS POLYKETIDE SYNTHASE TYPE I PKS1-RELATED"/>
    <property type="match status" value="1"/>
</dbReference>
<dbReference type="EMBL" id="LAKD02000218">
    <property type="protein sequence ID" value="OPF67079.1"/>
    <property type="molecule type" value="Genomic_DNA"/>
</dbReference>
<dbReference type="RefSeq" id="WP_143645384.1">
    <property type="nucleotide sequence ID" value="NZ_LAKD02000218.1"/>
</dbReference>
<dbReference type="GO" id="GO:0006633">
    <property type="term" value="P:fatty acid biosynthetic process"/>
    <property type="evidence" value="ECO:0007669"/>
    <property type="project" value="TreeGrafter"/>
</dbReference>
<dbReference type="InterPro" id="IPR009081">
    <property type="entry name" value="PP-bd_ACP"/>
</dbReference>
<dbReference type="Proteomes" id="UP000033615">
    <property type="component" value="Unassembled WGS sequence"/>
</dbReference>
<dbReference type="Gene3D" id="1.10.1200.10">
    <property type="entry name" value="ACP-like"/>
    <property type="match status" value="1"/>
</dbReference>
<protein>
    <recommendedName>
        <fullName evidence="5">Carrier domain-containing protein</fullName>
    </recommendedName>
</protein>
<keyword evidence="1" id="KW-0596">Phosphopantetheine</keyword>
<feature type="non-terminal residue" evidence="6">
    <location>
        <position position="1"/>
    </location>
</feature>
<keyword evidence="7" id="KW-1185">Reference proteome</keyword>
<organism evidence="6 7">
    <name type="scientific">Streptomyces antioxidans</name>
    <dbReference type="NCBI Taxonomy" id="1507734"/>
    <lineage>
        <taxon>Bacteria</taxon>
        <taxon>Bacillati</taxon>
        <taxon>Actinomycetota</taxon>
        <taxon>Actinomycetes</taxon>
        <taxon>Kitasatosporales</taxon>
        <taxon>Streptomycetaceae</taxon>
        <taxon>Streptomyces</taxon>
    </lineage>
</organism>
<dbReference type="FunFam" id="1.10.1200.10:FF:000007">
    <property type="entry name" value="Probable polyketide synthase pks17"/>
    <property type="match status" value="1"/>
</dbReference>
<evidence type="ECO:0000313" key="6">
    <source>
        <dbReference type="EMBL" id="OPF67079.1"/>
    </source>
</evidence>
<dbReference type="InterPro" id="IPR050091">
    <property type="entry name" value="PKS_NRPS_Biosynth_Enz"/>
</dbReference>
<dbReference type="Pfam" id="PF08659">
    <property type="entry name" value="KR"/>
    <property type="match status" value="1"/>
</dbReference>
<dbReference type="InterPro" id="IPR036291">
    <property type="entry name" value="NAD(P)-bd_dom_sf"/>
</dbReference>
<dbReference type="Gene3D" id="3.40.50.720">
    <property type="entry name" value="NAD(P)-binding Rossmann-like Domain"/>
    <property type="match status" value="1"/>
</dbReference>
<name>A0A1V4CPH2_9ACTN</name>
<evidence type="ECO:0000256" key="4">
    <source>
        <dbReference type="ARBA" id="ARBA00023268"/>
    </source>
</evidence>
<sequence>DMPLRAFVLFSSVAGVFGGAGQAGYAAANAFLDGLAHHRRSQGLPGLSLAWGMWAEPDGMTGRLADAGHERLSRAGLTALTATDGLALLDAGCADGRPLLVPAPLNLAAARAAAATAGRVTPLLRGLVPAPLPRAAASATGTGGPALASRLAGVPTPEQRRLLVDLVRTHAAAVLGHAVPRTIADDTAFNELGFDSLTAVELRNRLGDATGLRLPAALVFDHPTLVLLAEYLRAELVDTPSADAVLSRLAAELSQLDMSTVERDRVAMRLQALATAWTDETSDLGDDGVGAATDEELFDLIDESFGQA</sequence>
<keyword evidence="4" id="KW-0511">Multifunctional enzyme</keyword>
<dbReference type="InterPro" id="IPR013968">
    <property type="entry name" value="PKS_KR"/>
</dbReference>
<evidence type="ECO:0000259" key="5">
    <source>
        <dbReference type="PROSITE" id="PS50075"/>
    </source>
</evidence>
<dbReference type="SUPFAM" id="SSF47336">
    <property type="entry name" value="ACP-like"/>
    <property type="match status" value="1"/>
</dbReference>
<evidence type="ECO:0000256" key="2">
    <source>
        <dbReference type="ARBA" id="ARBA00022553"/>
    </source>
</evidence>
<dbReference type="PANTHER" id="PTHR43775">
    <property type="entry name" value="FATTY ACID SYNTHASE"/>
    <property type="match status" value="1"/>
</dbReference>
<evidence type="ECO:0000256" key="1">
    <source>
        <dbReference type="ARBA" id="ARBA00022450"/>
    </source>
</evidence>
<reference evidence="6" key="1">
    <citation type="submission" date="2016-12" db="EMBL/GenBank/DDBJ databases">
        <title>Genome sequence of Streptomyces antioxidans MUSC 164.</title>
        <authorList>
            <person name="Lee L.-H."/>
            <person name="Ser H.-L."/>
        </authorList>
    </citation>
    <scope>NUCLEOTIDE SEQUENCE [LARGE SCALE GENOMIC DNA]</scope>
    <source>
        <strain evidence="6">MUSC 164</strain>
    </source>
</reference>
<dbReference type="SMART" id="SM00823">
    <property type="entry name" value="PKS_PP"/>
    <property type="match status" value="1"/>
</dbReference>
<dbReference type="InterPro" id="IPR020806">
    <property type="entry name" value="PKS_PP-bd"/>
</dbReference>
<dbReference type="InterPro" id="IPR006162">
    <property type="entry name" value="Ppantetheine_attach_site"/>
</dbReference>
<proteinExistence type="predicted"/>
<dbReference type="GO" id="GO:0004312">
    <property type="term" value="F:fatty acid synthase activity"/>
    <property type="evidence" value="ECO:0007669"/>
    <property type="project" value="TreeGrafter"/>
</dbReference>
<dbReference type="GO" id="GO:0017000">
    <property type="term" value="P:antibiotic biosynthetic process"/>
    <property type="evidence" value="ECO:0007669"/>
    <property type="project" value="UniProtKB-ARBA"/>
</dbReference>
<dbReference type="OrthoDB" id="9778690at2"/>
<dbReference type="SUPFAM" id="SSF51735">
    <property type="entry name" value="NAD(P)-binding Rossmann-fold domains"/>
    <property type="match status" value="1"/>
</dbReference>
<dbReference type="PROSITE" id="PS00012">
    <property type="entry name" value="PHOSPHOPANTETHEINE"/>
    <property type="match status" value="1"/>
</dbReference>
<dbReference type="GO" id="GO:0031177">
    <property type="term" value="F:phosphopantetheine binding"/>
    <property type="evidence" value="ECO:0007669"/>
    <property type="project" value="InterPro"/>
</dbReference>
<keyword evidence="2" id="KW-0597">Phosphoprotein</keyword>
<dbReference type="InterPro" id="IPR036736">
    <property type="entry name" value="ACP-like_sf"/>
</dbReference>
<evidence type="ECO:0000313" key="7">
    <source>
        <dbReference type="Proteomes" id="UP000033615"/>
    </source>
</evidence>
<feature type="domain" description="Carrier" evidence="5">
    <location>
        <begin position="161"/>
        <end position="236"/>
    </location>
</feature>
<gene>
    <name evidence="6" type="ORF">VT50_0237710</name>
</gene>
<dbReference type="PROSITE" id="PS50075">
    <property type="entry name" value="CARRIER"/>
    <property type="match status" value="1"/>
</dbReference>
<evidence type="ECO:0000256" key="3">
    <source>
        <dbReference type="ARBA" id="ARBA00022679"/>
    </source>
</evidence>
<keyword evidence="3" id="KW-0808">Transferase</keyword>
<dbReference type="AlphaFoldDB" id="A0A1V4CPH2"/>
<comment type="caution">
    <text evidence="6">The sequence shown here is derived from an EMBL/GenBank/DDBJ whole genome shotgun (WGS) entry which is preliminary data.</text>
</comment>
<accession>A0A1V4CPH2</accession>
<dbReference type="SMART" id="SM01294">
    <property type="entry name" value="PKS_PP_betabranch"/>
    <property type="match status" value="1"/>
</dbReference>
<dbReference type="Pfam" id="PF00550">
    <property type="entry name" value="PP-binding"/>
    <property type="match status" value="1"/>
</dbReference>